<gene>
    <name evidence="1" type="ORF">P691DRAFT_720397</name>
</gene>
<protein>
    <submittedName>
        <fullName evidence="1">Uncharacterized protein</fullName>
    </submittedName>
</protein>
<keyword evidence="2" id="KW-1185">Reference proteome</keyword>
<evidence type="ECO:0000313" key="2">
    <source>
        <dbReference type="Proteomes" id="UP000807342"/>
    </source>
</evidence>
<dbReference type="OrthoDB" id="2748942at2759"/>
<accession>A0A9P5XNW3</accession>
<dbReference type="AlphaFoldDB" id="A0A9P5XNW3"/>
<evidence type="ECO:0000313" key="1">
    <source>
        <dbReference type="EMBL" id="KAF9452990.1"/>
    </source>
</evidence>
<dbReference type="Proteomes" id="UP000807342">
    <property type="component" value="Unassembled WGS sequence"/>
</dbReference>
<proteinExistence type="predicted"/>
<sequence length="61" mass="7137">MVEIKCDLAQCRFSPAHPPDCQLPHCKQTCWQYRQYPQQYSPHIDRFCPSCEVAQGRRPSA</sequence>
<name>A0A9P5XNW3_9AGAR</name>
<organism evidence="1 2">
    <name type="scientific">Macrolepiota fuliginosa MF-IS2</name>
    <dbReference type="NCBI Taxonomy" id="1400762"/>
    <lineage>
        <taxon>Eukaryota</taxon>
        <taxon>Fungi</taxon>
        <taxon>Dikarya</taxon>
        <taxon>Basidiomycota</taxon>
        <taxon>Agaricomycotina</taxon>
        <taxon>Agaricomycetes</taxon>
        <taxon>Agaricomycetidae</taxon>
        <taxon>Agaricales</taxon>
        <taxon>Agaricineae</taxon>
        <taxon>Agaricaceae</taxon>
        <taxon>Macrolepiota</taxon>
    </lineage>
</organism>
<comment type="caution">
    <text evidence="1">The sequence shown here is derived from an EMBL/GenBank/DDBJ whole genome shotgun (WGS) entry which is preliminary data.</text>
</comment>
<reference evidence="1" key="1">
    <citation type="submission" date="2020-11" db="EMBL/GenBank/DDBJ databases">
        <authorList>
            <consortium name="DOE Joint Genome Institute"/>
            <person name="Ahrendt S."/>
            <person name="Riley R."/>
            <person name="Andreopoulos W."/>
            <person name="Labutti K."/>
            <person name="Pangilinan J."/>
            <person name="Ruiz-Duenas F.J."/>
            <person name="Barrasa J.M."/>
            <person name="Sanchez-Garcia M."/>
            <person name="Camarero S."/>
            <person name="Miyauchi S."/>
            <person name="Serrano A."/>
            <person name="Linde D."/>
            <person name="Babiker R."/>
            <person name="Drula E."/>
            <person name="Ayuso-Fernandez I."/>
            <person name="Pacheco R."/>
            <person name="Padilla G."/>
            <person name="Ferreira P."/>
            <person name="Barriuso J."/>
            <person name="Kellner H."/>
            <person name="Castanera R."/>
            <person name="Alfaro M."/>
            <person name="Ramirez L."/>
            <person name="Pisabarro A.G."/>
            <person name="Kuo A."/>
            <person name="Tritt A."/>
            <person name="Lipzen A."/>
            <person name="He G."/>
            <person name="Yan M."/>
            <person name="Ng V."/>
            <person name="Cullen D."/>
            <person name="Martin F."/>
            <person name="Rosso M.-N."/>
            <person name="Henrissat B."/>
            <person name="Hibbett D."/>
            <person name="Martinez A.T."/>
            <person name="Grigoriev I.V."/>
        </authorList>
    </citation>
    <scope>NUCLEOTIDE SEQUENCE</scope>
    <source>
        <strain evidence="1">MF-IS2</strain>
    </source>
</reference>
<dbReference type="EMBL" id="MU151065">
    <property type="protein sequence ID" value="KAF9452990.1"/>
    <property type="molecule type" value="Genomic_DNA"/>
</dbReference>